<keyword evidence="2" id="KW-0732">Signal</keyword>
<comment type="caution">
    <text evidence="3">The sequence shown here is derived from an EMBL/GenBank/DDBJ whole genome shotgun (WGS) entry which is preliminary data.</text>
</comment>
<dbReference type="PANTHER" id="PTHR42928:SF5">
    <property type="entry name" value="BLR1237 PROTEIN"/>
    <property type="match status" value="1"/>
</dbReference>
<dbReference type="RefSeq" id="WP_266123976.1">
    <property type="nucleotide sequence ID" value="NZ_JAJHNU010000002.1"/>
</dbReference>
<dbReference type="Pfam" id="PF03401">
    <property type="entry name" value="TctC"/>
    <property type="match status" value="1"/>
</dbReference>
<name>A0ABT8EJC5_9BURK</name>
<accession>A0ABT8EJC5</accession>
<dbReference type="InterPro" id="IPR005064">
    <property type="entry name" value="BUG"/>
</dbReference>
<comment type="similarity">
    <text evidence="1">Belongs to the UPF0065 (bug) family.</text>
</comment>
<dbReference type="Proteomes" id="UP001168613">
    <property type="component" value="Unassembled WGS sequence"/>
</dbReference>
<evidence type="ECO:0000256" key="1">
    <source>
        <dbReference type="ARBA" id="ARBA00006987"/>
    </source>
</evidence>
<dbReference type="InterPro" id="IPR042100">
    <property type="entry name" value="Bug_dom1"/>
</dbReference>
<evidence type="ECO:0000313" key="3">
    <source>
        <dbReference type="EMBL" id="MDN4121292.1"/>
    </source>
</evidence>
<dbReference type="PANTHER" id="PTHR42928">
    <property type="entry name" value="TRICARBOXYLATE-BINDING PROTEIN"/>
    <property type="match status" value="1"/>
</dbReference>
<reference evidence="3" key="1">
    <citation type="submission" date="2021-11" db="EMBL/GenBank/DDBJ databases">
        <title>Draft genome sequence of Alcaligenes endophyticus type strain CCUG 75668T.</title>
        <authorList>
            <person name="Salva-Serra F."/>
            <person name="Duran R.E."/>
            <person name="Seeger M."/>
            <person name="Moore E.R.B."/>
            <person name="Jaen-Luchoro D."/>
        </authorList>
    </citation>
    <scope>NUCLEOTIDE SEQUENCE</scope>
    <source>
        <strain evidence="3">CCUG 75668</strain>
    </source>
</reference>
<evidence type="ECO:0000313" key="4">
    <source>
        <dbReference type="Proteomes" id="UP001168613"/>
    </source>
</evidence>
<feature type="chain" id="PRO_5046430872" evidence="2">
    <location>
        <begin position="23"/>
        <end position="321"/>
    </location>
</feature>
<gene>
    <name evidence="3" type="ORF">LMS43_08330</name>
</gene>
<proteinExistence type="inferred from homology"/>
<dbReference type="EMBL" id="JAJHNU010000002">
    <property type="protein sequence ID" value="MDN4121292.1"/>
    <property type="molecule type" value="Genomic_DNA"/>
</dbReference>
<sequence length="321" mass="34007">MLRGNLLAATLAFASIISPASAKDDYPQRPVTLVIPFAPGGSTDILGRLLAEEMSKRLGQPVIVENKAGAAGNIGGSYVARAKPDGYTLMVAAAGPTVINPSLYQNMQFSPVTDLAPITALTREHNVMAVNAATPINTLEEFIAYAKEKPVTFGSPGTGTPSHLSGELFNHMQGLDMTHVAYKGSGPAVVDLLAGHITVMIDNMPPLMAYIQSGALRPIAVPSPERSAALPDTPTFKEAGVDDFSVMAWKGLMAPAGTPDSIIQKLYSVSTDILATPAMQARLTELGAEPHGNTPEEFAQQIKDETQWWAELIERTGTTLN</sequence>
<dbReference type="Gene3D" id="3.40.190.150">
    <property type="entry name" value="Bordetella uptake gene, domain 1"/>
    <property type="match status" value="1"/>
</dbReference>
<dbReference type="CDD" id="cd07012">
    <property type="entry name" value="PBP2_Bug_TTT"/>
    <property type="match status" value="1"/>
</dbReference>
<feature type="signal peptide" evidence="2">
    <location>
        <begin position="1"/>
        <end position="22"/>
    </location>
</feature>
<dbReference type="Gene3D" id="3.40.190.10">
    <property type="entry name" value="Periplasmic binding protein-like II"/>
    <property type="match status" value="1"/>
</dbReference>
<evidence type="ECO:0000256" key="2">
    <source>
        <dbReference type="SAM" id="SignalP"/>
    </source>
</evidence>
<protein>
    <submittedName>
        <fullName evidence="3">Tripartite tricarboxylate transporter substrate binding protein</fullName>
    </submittedName>
</protein>
<keyword evidence="4" id="KW-1185">Reference proteome</keyword>
<organism evidence="3 4">
    <name type="scientific">Alcaligenes endophyticus</name>
    <dbReference type="NCBI Taxonomy" id="1929088"/>
    <lineage>
        <taxon>Bacteria</taxon>
        <taxon>Pseudomonadati</taxon>
        <taxon>Pseudomonadota</taxon>
        <taxon>Betaproteobacteria</taxon>
        <taxon>Burkholderiales</taxon>
        <taxon>Alcaligenaceae</taxon>
        <taxon>Alcaligenes</taxon>
    </lineage>
</organism>
<dbReference type="SUPFAM" id="SSF53850">
    <property type="entry name" value="Periplasmic binding protein-like II"/>
    <property type="match status" value="1"/>
</dbReference>
<dbReference type="PIRSF" id="PIRSF017082">
    <property type="entry name" value="YflP"/>
    <property type="match status" value="1"/>
</dbReference>